<proteinExistence type="predicted"/>
<dbReference type="GO" id="GO:0003676">
    <property type="term" value="F:nucleic acid binding"/>
    <property type="evidence" value="ECO:0007669"/>
    <property type="project" value="InterPro"/>
</dbReference>
<dbReference type="Gene3D" id="1.20.120.1080">
    <property type="match status" value="1"/>
</dbReference>
<gene>
    <name evidence="8" type="primary">hrpB</name>
    <name evidence="8" type="ORF">H8B19_04640</name>
</gene>
<comment type="caution">
    <text evidence="8">The sequence shown here is derived from an EMBL/GenBank/DDBJ whole genome shotgun (WGS) entry which is preliminary data.</text>
</comment>
<evidence type="ECO:0000256" key="2">
    <source>
        <dbReference type="ARBA" id="ARBA00022801"/>
    </source>
</evidence>
<dbReference type="FunFam" id="3.40.50.300:FF:002125">
    <property type="entry name" value="ATP-dependent helicase HrpB"/>
    <property type="match status" value="1"/>
</dbReference>
<dbReference type="Proteomes" id="UP000601768">
    <property type="component" value="Unassembled WGS sequence"/>
</dbReference>
<keyword evidence="4" id="KW-0067">ATP-binding</keyword>
<dbReference type="Pfam" id="PF00271">
    <property type="entry name" value="Helicase_C"/>
    <property type="match status" value="1"/>
</dbReference>
<dbReference type="InterPro" id="IPR007502">
    <property type="entry name" value="Helicase-assoc_dom"/>
</dbReference>
<accession>A0A8J6ISU0</accession>
<dbReference type="Pfam" id="PF00270">
    <property type="entry name" value="DEAD"/>
    <property type="match status" value="1"/>
</dbReference>
<dbReference type="InterPro" id="IPR001650">
    <property type="entry name" value="Helicase_C-like"/>
</dbReference>
<dbReference type="SMART" id="SM00847">
    <property type="entry name" value="HA2"/>
    <property type="match status" value="1"/>
</dbReference>
<dbReference type="PANTHER" id="PTHR43519">
    <property type="entry name" value="ATP-DEPENDENT RNA HELICASE HRPB"/>
    <property type="match status" value="1"/>
</dbReference>
<dbReference type="SMART" id="SM00490">
    <property type="entry name" value="HELICc"/>
    <property type="match status" value="1"/>
</dbReference>
<reference evidence="8" key="1">
    <citation type="journal article" date="2018" name="Int. J. Syst. Evol. Microbiol.">
        <title>Neptunicella marina gen. nov., sp. nov., isolated from surface seawater.</title>
        <authorList>
            <person name="Liu X."/>
            <person name="Lai Q."/>
            <person name="Du Y."/>
            <person name="Zhang X."/>
            <person name="Liu Z."/>
            <person name="Sun F."/>
            <person name="Shao Z."/>
        </authorList>
    </citation>
    <scope>NUCLEOTIDE SEQUENCE</scope>
    <source>
        <strain evidence="8">S27-2</strain>
    </source>
</reference>
<feature type="domain" description="Helicase C-terminal" evidence="7">
    <location>
        <begin position="198"/>
        <end position="362"/>
    </location>
</feature>
<dbReference type="InterPro" id="IPR027417">
    <property type="entry name" value="P-loop_NTPase"/>
</dbReference>
<dbReference type="PANTHER" id="PTHR43519:SF1">
    <property type="entry name" value="ATP-DEPENDENT RNA HELICASE HRPB"/>
    <property type="match status" value="1"/>
</dbReference>
<evidence type="ECO:0000259" key="6">
    <source>
        <dbReference type="PROSITE" id="PS51192"/>
    </source>
</evidence>
<evidence type="ECO:0000259" key="7">
    <source>
        <dbReference type="PROSITE" id="PS51194"/>
    </source>
</evidence>
<dbReference type="Gene3D" id="3.40.50.300">
    <property type="entry name" value="P-loop containing nucleotide triphosphate hydrolases"/>
    <property type="match status" value="2"/>
</dbReference>
<dbReference type="GO" id="GO:0016787">
    <property type="term" value="F:hydrolase activity"/>
    <property type="evidence" value="ECO:0007669"/>
    <property type="project" value="UniProtKB-KW"/>
</dbReference>
<evidence type="ECO:0000313" key="8">
    <source>
        <dbReference type="EMBL" id="MBC3765150.1"/>
    </source>
</evidence>
<dbReference type="GO" id="GO:0005524">
    <property type="term" value="F:ATP binding"/>
    <property type="evidence" value="ECO:0007669"/>
    <property type="project" value="UniProtKB-KW"/>
</dbReference>
<dbReference type="CDD" id="cd17990">
    <property type="entry name" value="DEXHc_HrpB"/>
    <property type="match status" value="1"/>
</dbReference>
<dbReference type="RefSeq" id="WP_186505629.1">
    <property type="nucleotide sequence ID" value="NZ_JACNEP010000003.1"/>
</dbReference>
<dbReference type="SUPFAM" id="SSF52540">
    <property type="entry name" value="P-loop containing nucleoside triphosphate hydrolases"/>
    <property type="match status" value="1"/>
</dbReference>
<dbReference type="SMART" id="SM00487">
    <property type="entry name" value="DEXDc"/>
    <property type="match status" value="1"/>
</dbReference>
<evidence type="ECO:0000256" key="1">
    <source>
        <dbReference type="ARBA" id="ARBA00022741"/>
    </source>
</evidence>
<evidence type="ECO:0000256" key="4">
    <source>
        <dbReference type="ARBA" id="ARBA00022840"/>
    </source>
</evidence>
<feature type="domain" description="Helicase ATP-binding" evidence="6">
    <location>
        <begin position="12"/>
        <end position="176"/>
    </location>
</feature>
<evidence type="ECO:0000256" key="5">
    <source>
        <dbReference type="SAM" id="MobiDB-lite"/>
    </source>
</evidence>
<dbReference type="Pfam" id="PF08482">
    <property type="entry name" value="HrpB_C"/>
    <property type="match status" value="1"/>
</dbReference>
<dbReference type="InterPro" id="IPR049614">
    <property type="entry name" value="HrpB_DEXH"/>
</dbReference>
<keyword evidence="1" id="KW-0547">Nucleotide-binding</keyword>
<keyword evidence="2" id="KW-0378">Hydrolase</keyword>
<reference evidence="8" key="2">
    <citation type="submission" date="2020-08" db="EMBL/GenBank/DDBJ databases">
        <authorList>
            <person name="Lai Q."/>
        </authorList>
    </citation>
    <scope>NUCLEOTIDE SEQUENCE</scope>
    <source>
        <strain evidence="8">S27-2</strain>
    </source>
</reference>
<dbReference type="InterPro" id="IPR011545">
    <property type="entry name" value="DEAD/DEAH_box_helicase_dom"/>
</dbReference>
<dbReference type="EMBL" id="JACNEP010000003">
    <property type="protein sequence ID" value="MBC3765150.1"/>
    <property type="molecule type" value="Genomic_DNA"/>
</dbReference>
<evidence type="ECO:0000256" key="3">
    <source>
        <dbReference type="ARBA" id="ARBA00022806"/>
    </source>
</evidence>
<dbReference type="InterPro" id="IPR014001">
    <property type="entry name" value="Helicase_ATP-bd"/>
</dbReference>
<organism evidence="8 9">
    <name type="scientific">Neptunicella marina</name>
    <dbReference type="NCBI Taxonomy" id="2125989"/>
    <lineage>
        <taxon>Bacteria</taxon>
        <taxon>Pseudomonadati</taxon>
        <taxon>Pseudomonadota</taxon>
        <taxon>Gammaproteobacteria</taxon>
        <taxon>Alteromonadales</taxon>
        <taxon>Alteromonadaceae</taxon>
        <taxon>Neptunicella</taxon>
    </lineage>
</organism>
<dbReference type="InterPro" id="IPR013689">
    <property type="entry name" value="RNA_helicase_ATP-dep_HrpB_C"/>
</dbReference>
<dbReference type="PIRSF" id="PIRSF005496">
    <property type="entry name" value="ATP_hel_hrpB"/>
    <property type="match status" value="1"/>
</dbReference>
<name>A0A8J6ISU0_9ALTE</name>
<dbReference type="AlphaFoldDB" id="A0A8J6ISU0"/>
<sequence>MSLPVQQLFEPLTEALQHQDVILTAPPGAGKSTCLPLHLLTLPQYKTSKIIMLQPRRIAVRNIAMYLAEQLGESVGQTVGYRVRGEQKVSAQTRLEIVTEGVLLRQLQHDPELSSVSLVIFDEFHERNIFSDFSLALCLDVKQALRDDLRLLIMSATLDVQALQQFMPDAECLECEGRSYPVDIQYSPLGTSQKLADKVAQLCVQSVNNNSGDILVFLPGKADIQRCAEHLLSVGINADVHQLYGELNKAQQQAALKPAQHRKIILATNIAETSLTIEGIKLVIDSGLEKHASFDLNKGMTQLKTVRISQASATQRAGRAGRLSAGVCIRLWEKESHSRLAKDSTPDILTQDLSPFLLESLVWGTPIDDLSLLTQPTAAQLSHATQWLSQLSALDQQGRVTSHGRTLQQTSSHPTLANMLHQSKAMGEQAHSLACAIAAIVESRDRASNQHGTVSGLLYQLQQNRQHPLWKEIHQWHARQNISITDWNLDAVALLLCLAFPHWIAQQRRAQSYLLANGCGAALNEQDPLTKHPYLVVVKAGWHEKKSDADIYLAEPLDIHQFQLHFSTLIDTRQQCEWVADKQQIIASEQAYFGKLKLGSAQIKAPSQSQCADIWHAVLEKQGLGFLPLSERCQQLIRRLAIAQQCEPALEWPDFDEQTLLAEKALWLLPYIQQYTSAKQLGNVDFYSLLLQRLDWQQQQHLQQHYPEKLALPTGENATVDYSANGDVTISARMQQFFGLLESPSIAQGRKKVIVELLSPARRPLQKTADLAGFWQGCYQEVKKEMKGRYPKHYWPDNPAIAEPTTKTKKHMQAQKSRD</sequence>
<dbReference type="GO" id="GO:0004386">
    <property type="term" value="F:helicase activity"/>
    <property type="evidence" value="ECO:0007669"/>
    <property type="project" value="UniProtKB-KW"/>
</dbReference>
<keyword evidence="3 8" id="KW-0347">Helicase</keyword>
<dbReference type="CDD" id="cd18791">
    <property type="entry name" value="SF2_C_RHA"/>
    <property type="match status" value="1"/>
</dbReference>
<protein>
    <submittedName>
        <fullName evidence="8">ATP-dependent helicase HrpB</fullName>
    </submittedName>
</protein>
<dbReference type="NCBIfam" id="TIGR01970">
    <property type="entry name" value="DEAH_box_HrpB"/>
    <property type="match status" value="1"/>
</dbReference>
<evidence type="ECO:0000313" key="9">
    <source>
        <dbReference type="Proteomes" id="UP000601768"/>
    </source>
</evidence>
<dbReference type="PROSITE" id="PS51192">
    <property type="entry name" value="HELICASE_ATP_BIND_1"/>
    <property type="match status" value="1"/>
</dbReference>
<dbReference type="InterPro" id="IPR010225">
    <property type="entry name" value="HrpB"/>
</dbReference>
<keyword evidence="9" id="KW-1185">Reference proteome</keyword>
<dbReference type="PROSITE" id="PS51194">
    <property type="entry name" value="HELICASE_CTER"/>
    <property type="match status" value="1"/>
</dbReference>
<feature type="region of interest" description="Disordered" evidence="5">
    <location>
        <begin position="795"/>
        <end position="819"/>
    </location>
</feature>